<dbReference type="EMBL" id="CP034543">
    <property type="protein sequence ID" value="AZQ42033.1"/>
    <property type="molecule type" value="Genomic_DNA"/>
</dbReference>
<protein>
    <recommendedName>
        <fullName evidence="5">Conjugal transfer protein</fullName>
    </recommendedName>
</protein>
<evidence type="ECO:0000313" key="4">
    <source>
        <dbReference type="Proteomes" id="UP000272924"/>
    </source>
</evidence>
<evidence type="ECO:0000256" key="2">
    <source>
        <dbReference type="SAM" id="Phobius"/>
    </source>
</evidence>
<keyword evidence="2" id="KW-0812">Transmembrane</keyword>
<evidence type="ECO:0008006" key="5">
    <source>
        <dbReference type="Google" id="ProtNLM"/>
    </source>
</evidence>
<evidence type="ECO:0000313" key="3">
    <source>
        <dbReference type="EMBL" id="AZQ42033.1"/>
    </source>
</evidence>
<name>A0A3S9MS74_9STRE</name>
<keyword evidence="4" id="KW-1185">Reference proteome</keyword>
<dbReference type="Proteomes" id="UP000272924">
    <property type="component" value="Chromosome"/>
</dbReference>
<dbReference type="RefSeq" id="WP_126467299.1">
    <property type="nucleotide sequence ID" value="NZ_CP034543.1"/>
</dbReference>
<sequence>MYRMTDQFKEKSKDYRNKDLVLQALERENARCQFEAVREAFLIEELDKKGVVVFQEEVSLPFEGVAEDLFLQPKEPKKEKSKKSSFFNRSSKPSFDEIPSHQSQEDPKTATSAPIKEKKRDKSLNFGKVFLKFIFGILLTISFVFSLLTVQLFFASQRQIRPLERQVRILKETQEKSGSLDTFSRYFLPYYFSSDGARLKPFLKKGLTIEAKQGQLQSVILEKISKIENNYHLTYVVALKTGEERKQMRLTLEMKEERSSSYGFVMTKKPLETQYP</sequence>
<dbReference type="AlphaFoldDB" id="A0A3S9MS74"/>
<gene>
    <name evidence="3" type="ORF">EHW89_05990</name>
</gene>
<feature type="compositionally biased region" description="Basic and acidic residues" evidence="1">
    <location>
        <begin position="94"/>
        <end position="108"/>
    </location>
</feature>
<reference evidence="4" key="1">
    <citation type="submission" date="2018-12" db="EMBL/GenBank/DDBJ databases">
        <title>Genome sequencing of Streptococcus sp. KCOM 2412 (= ChDC F135).</title>
        <authorList>
            <person name="Kook J.-K."/>
            <person name="Park S.-N."/>
            <person name="Lim Y.K."/>
        </authorList>
    </citation>
    <scope>NUCLEOTIDE SEQUENCE [LARGE SCALE GENOMIC DNA]</scope>
    <source>
        <strain evidence="4">KCOM 2412</strain>
    </source>
</reference>
<proteinExistence type="predicted"/>
<keyword evidence="2" id="KW-1133">Transmembrane helix</keyword>
<dbReference type="KEGG" id="spei:EHW89_05990"/>
<accession>A0A3S9MS74</accession>
<keyword evidence="2" id="KW-0472">Membrane</keyword>
<feature type="region of interest" description="Disordered" evidence="1">
    <location>
        <begin position="76"/>
        <end position="116"/>
    </location>
</feature>
<dbReference type="Gene3D" id="3.10.450.540">
    <property type="match status" value="1"/>
</dbReference>
<dbReference type="CDD" id="cd16427">
    <property type="entry name" value="TraM-like"/>
    <property type="match status" value="1"/>
</dbReference>
<feature type="compositionally biased region" description="Low complexity" evidence="1">
    <location>
        <begin position="84"/>
        <end position="93"/>
    </location>
</feature>
<feature type="transmembrane region" description="Helical" evidence="2">
    <location>
        <begin position="129"/>
        <end position="154"/>
    </location>
</feature>
<evidence type="ECO:0000256" key="1">
    <source>
        <dbReference type="SAM" id="MobiDB-lite"/>
    </source>
</evidence>
<organism evidence="3 4">
    <name type="scientific">Streptococcus periodonticum</name>
    <dbReference type="NCBI Taxonomy" id="2490633"/>
    <lineage>
        <taxon>Bacteria</taxon>
        <taxon>Bacillati</taxon>
        <taxon>Bacillota</taxon>
        <taxon>Bacilli</taxon>
        <taxon>Lactobacillales</taxon>
        <taxon>Streptococcaceae</taxon>
        <taxon>Streptococcus</taxon>
    </lineage>
</organism>